<dbReference type="STRING" id="55544.A0A4D9DID6"/>
<name>A0A4D9DID6_9SAUR</name>
<dbReference type="PANTHER" id="PTHR11808">
    <property type="entry name" value="TRANS-SULFURATION ENZYME FAMILY MEMBER"/>
    <property type="match status" value="1"/>
</dbReference>
<dbReference type="GO" id="GO:0019343">
    <property type="term" value="P:cysteine biosynthetic process via cystathionine"/>
    <property type="evidence" value="ECO:0007669"/>
    <property type="project" value="TreeGrafter"/>
</dbReference>
<organism evidence="4 5">
    <name type="scientific">Platysternon megacephalum</name>
    <name type="common">big-headed turtle</name>
    <dbReference type="NCBI Taxonomy" id="55544"/>
    <lineage>
        <taxon>Eukaryota</taxon>
        <taxon>Metazoa</taxon>
        <taxon>Chordata</taxon>
        <taxon>Craniata</taxon>
        <taxon>Vertebrata</taxon>
        <taxon>Euteleostomi</taxon>
        <taxon>Archelosauria</taxon>
        <taxon>Testudinata</taxon>
        <taxon>Testudines</taxon>
        <taxon>Cryptodira</taxon>
        <taxon>Durocryptodira</taxon>
        <taxon>Testudinoidea</taxon>
        <taxon>Platysternidae</taxon>
        <taxon>Platysternon</taxon>
    </lineage>
</organism>
<sequence>MLTQRGLRTLPVRLRQHDENAHAVAEFLRDRVEAVYWPGLGTHPGYDVAQRQQDSPGAMLSFECPGGRAGVEALFNGSQMFSLAVSLGGVESLWCHPATMTHAGMTDEARAIAGISPALVRLSIGIEDAGDLVADLDAGIARAEAAS</sequence>
<dbReference type="SUPFAM" id="SSF53383">
    <property type="entry name" value="PLP-dependent transferases"/>
    <property type="match status" value="1"/>
</dbReference>
<dbReference type="GO" id="GO:0030170">
    <property type="term" value="F:pyridoxal phosphate binding"/>
    <property type="evidence" value="ECO:0007669"/>
    <property type="project" value="InterPro"/>
</dbReference>
<gene>
    <name evidence="4" type="ORF">DR999_PMT22931</name>
</gene>
<dbReference type="GO" id="GO:0004123">
    <property type="term" value="F:cystathionine gamma-lyase activity"/>
    <property type="evidence" value="ECO:0007669"/>
    <property type="project" value="TreeGrafter"/>
</dbReference>
<dbReference type="InterPro" id="IPR015422">
    <property type="entry name" value="PyrdxlP-dep_Trfase_small"/>
</dbReference>
<reference evidence="4 5" key="2">
    <citation type="submission" date="2019-04" db="EMBL/GenBank/DDBJ databases">
        <title>The genome sequence of big-headed turtle.</title>
        <authorList>
            <person name="Gong S."/>
        </authorList>
    </citation>
    <scope>NUCLEOTIDE SEQUENCE [LARGE SCALE GENOMIC DNA]</scope>
    <source>
        <strain evidence="4">DO16091913</strain>
        <tissue evidence="4">Muscle</tissue>
    </source>
</reference>
<evidence type="ECO:0000313" key="4">
    <source>
        <dbReference type="EMBL" id="TFJ95489.1"/>
    </source>
</evidence>
<dbReference type="OrthoDB" id="3512640at2759"/>
<dbReference type="GO" id="GO:0005737">
    <property type="term" value="C:cytoplasm"/>
    <property type="evidence" value="ECO:0007669"/>
    <property type="project" value="TreeGrafter"/>
</dbReference>
<proteinExistence type="inferred from homology"/>
<evidence type="ECO:0000313" key="5">
    <source>
        <dbReference type="Proteomes" id="UP000297703"/>
    </source>
</evidence>
<dbReference type="Proteomes" id="UP000297703">
    <property type="component" value="Unassembled WGS sequence"/>
</dbReference>
<comment type="caution">
    <text evidence="4">The sequence shown here is derived from an EMBL/GenBank/DDBJ whole genome shotgun (WGS) entry which is preliminary data.</text>
</comment>
<keyword evidence="2 3" id="KW-0663">Pyridoxal phosphate</keyword>
<evidence type="ECO:0000256" key="2">
    <source>
        <dbReference type="ARBA" id="ARBA00022898"/>
    </source>
</evidence>
<evidence type="ECO:0000256" key="1">
    <source>
        <dbReference type="ARBA" id="ARBA00001933"/>
    </source>
</evidence>
<protein>
    <submittedName>
        <fullName evidence="4">Cystathionine gamma-synthase</fullName>
    </submittedName>
</protein>
<dbReference type="InterPro" id="IPR000277">
    <property type="entry name" value="Cys/Met-Metab_PyrdxlP-dep_enz"/>
</dbReference>
<dbReference type="GO" id="GO:0003962">
    <property type="term" value="F:cystathionine gamma-synthase activity"/>
    <property type="evidence" value="ECO:0007669"/>
    <property type="project" value="TreeGrafter"/>
</dbReference>
<accession>A0A4D9DID6</accession>
<evidence type="ECO:0000256" key="3">
    <source>
        <dbReference type="RuleBase" id="RU362118"/>
    </source>
</evidence>
<dbReference type="PANTHER" id="PTHR11808:SF75">
    <property type="entry name" value="CYSTATHIONINE GAMMA-SYNTHASE"/>
    <property type="match status" value="1"/>
</dbReference>
<dbReference type="AlphaFoldDB" id="A0A4D9DID6"/>
<dbReference type="EMBL" id="QXTE01005639">
    <property type="protein sequence ID" value="TFJ95489.1"/>
    <property type="molecule type" value="Genomic_DNA"/>
</dbReference>
<dbReference type="GO" id="GO:0019346">
    <property type="term" value="P:transsulfuration"/>
    <property type="evidence" value="ECO:0007669"/>
    <property type="project" value="InterPro"/>
</dbReference>
<dbReference type="InterPro" id="IPR015424">
    <property type="entry name" value="PyrdxlP-dep_Trfase"/>
</dbReference>
<dbReference type="Pfam" id="PF01053">
    <property type="entry name" value="Cys_Met_Meta_PP"/>
    <property type="match status" value="1"/>
</dbReference>
<comment type="similarity">
    <text evidence="3">Belongs to the trans-sulfuration enzymes family.</text>
</comment>
<reference evidence="4 5" key="1">
    <citation type="submission" date="2019-04" db="EMBL/GenBank/DDBJ databases">
        <title>Draft genome of the big-headed turtle Platysternon megacephalum.</title>
        <authorList>
            <person name="Gong S."/>
        </authorList>
    </citation>
    <scope>NUCLEOTIDE SEQUENCE [LARGE SCALE GENOMIC DNA]</scope>
    <source>
        <strain evidence="4">DO16091913</strain>
        <tissue evidence="4">Muscle</tissue>
    </source>
</reference>
<dbReference type="Gene3D" id="3.90.1150.10">
    <property type="entry name" value="Aspartate Aminotransferase, domain 1"/>
    <property type="match status" value="1"/>
</dbReference>
<keyword evidence="5" id="KW-1185">Reference proteome</keyword>
<comment type="cofactor">
    <cofactor evidence="1 3">
        <name>pyridoxal 5'-phosphate</name>
        <dbReference type="ChEBI" id="CHEBI:597326"/>
    </cofactor>
</comment>